<dbReference type="Proteomes" id="UP000271098">
    <property type="component" value="Unassembled WGS sequence"/>
</dbReference>
<reference evidence="4" key="1">
    <citation type="submission" date="2016-06" db="UniProtKB">
        <authorList>
            <consortium name="WormBaseParasite"/>
        </authorList>
    </citation>
    <scope>IDENTIFICATION</scope>
</reference>
<feature type="compositionally biased region" description="Basic residues" evidence="1">
    <location>
        <begin position="26"/>
        <end position="37"/>
    </location>
</feature>
<evidence type="ECO:0000313" key="3">
    <source>
        <dbReference type="Proteomes" id="UP000271098"/>
    </source>
</evidence>
<reference evidence="2 3" key="2">
    <citation type="submission" date="2018-11" db="EMBL/GenBank/DDBJ databases">
        <authorList>
            <consortium name="Pathogen Informatics"/>
        </authorList>
    </citation>
    <scope>NUCLEOTIDE SEQUENCE [LARGE SCALE GENOMIC DNA]</scope>
</reference>
<evidence type="ECO:0000313" key="4">
    <source>
        <dbReference type="WBParaSite" id="GPUH_0002342801-mRNA-1"/>
    </source>
</evidence>
<dbReference type="AlphaFoldDB" id="A0A183ER07"/>
<name>A0A183ER07_9BILA</name>
<gene>
    <name evidence="2" type="ORF">GPUH_LOCUS23399</name>
</gene>
<organism evidence="4">
    <name type="scientific">Gongylonema pulchrum</name>
    <dbReference type="NCBI Taxonomy" id="637853"/>
    <lineage>
        <taxon>Eukaryota</taxon>
        <taxon>Metazoa</taxon>
        <taxon>Ecdysozoa</taxon>
        <taxon>Nematoda</taxon>
        <taxon>Chromadorea</taxon>
        <taxon>Rhabditida</taxon>
        <taxon>Spirurina</taxon>
        <taxon>Spiruromorpha</taxon>
        <taxon>Spiruroidea</taxon>
        <taxon>Gongylonematidae</taxon>
        <taxon>Gongylonema</taxon>
    </lineage>
</organism>
<feature type="compositionally biased region" description="Basic and acidic residues" evidence="1">
    <location>
        <begin position="47"/>
        <end position="58"/>
    </location>
</feature>
<evidence type="ECO:0000313" key="2">
    <source>
        <dbReference type="EMBL" id="VDN41421.1"/>
    </source>
</evidence>
<protein>
    <submittedName>
        <fullName evidence="4">BZIP domain-containing protein</fullName>
    </submittedName>
</protein>
<feature type="region of interest" description="Disordered" evidence="1">
    <location>
        <begin position="1"/>
        <end position="58"/>
    </location>
</feature>
<accession>A0A183ER07</accession>
<dbReference type="WBParaSite" id="GPUH_0002342801-mRNA-1">
    <property type="protein sequence ID" value="GPUH_0002342801-mRNA-1"/>
    <property type="gene ID" value="GPUH_0002342801"/>
</dbReference>
<evidence type="ECO:0000256" key="1">
    <source>
        <dbReference type="SAM" id="MobiDB-lite"/>
    </source>
</evidence>
<sequence length="58" mass="7224">MFNCPGSEEAQLLYSSEQYSPETIRKKQPFRRRRKRSASSYERKRKAANERERRRMWR</sequence>
<keyword evidence="3" id="KW-1185">Reference proteome</keyword>
<dbReference type="EMBL" id="UYRT01097716">
    <property type="protein sequence ID" value="VDN41421.1"/>
    <property type="molecule type" value="Genomic_DNA"/>
</dbReference>
<proteinExistence type="predicted"/>